<dbReference type="PANTHER" id="PTHR10642">
    <property type="entry name" value="RIBONUCLEASE H1"/>
    <property type="match status" value="1"/>
</dbReference>
<dbReference type="KEGG" id="vg:40092559"/>
<reference evidence="3 6" key="2">
    <citation type="journal article" date="2017" name="Arch. Virol.">
        <title>First complete genome sequence of a virulent bacteriophage infecting the opportunistic pathogen Serratia rubidaea.</title>
        <authorList>
            <person name="Xing S."/>
            <person name="Ma T."/>
            <person name="Zhang X."/>
            <person name="Huang Y."/>
            <person name="Mi Z."/>
            <person name="Sun Q."/>
            <person name="An X."/>
            <person name="Fan H."/>
            <person name="Wu S."/>
            <person name="Wei L."/>
            <person name="Tong Y."/>
        </authorList>
    </citation>
    <scope>NUCLEOTIDE SEQUENCE [LARGE SCALE GENOMIC DNA]</scope>
</reference>
<dbReference type="PROSITE" id="PS50879">
    <property type="entry name" value="RNASE_H_1"/>
    <property type="match status" value="1"/>
</dbReference>
<dbReference type="SUPFAM" id="SSF53098">
    <property type="entry name" value="Ribonuclease H-like"/>
    <property type="match status" value="1"/>
</dbReference>
<evidence type="ECO:0000313" key="5">
    <source>
        <dbReference type="Proteomes" id="UP000230444"/>
    </source>
</evidence>
<protein>
    <submittedName>
        <fullName evidence="4">Ribonuclease HI</fullName>
        <ecNumber evidence="4">3.1.26.4</ecNumber>
    </submittedName>
</protein>
<dbReference type="OrthoDB" id="27283at10239"/>
<dbReference type="Proteomes" id="UP000230444">
    <property type="component" value="Segment"/>
</dbReference>
<accession>A0A1J0MGH9</accession>
<dbReference type="RefSeq" id="YP_009616078.1">
    <property type="nucleotide sequence ID" value="NC_042047.1"/>
</dbReference>
<evidence type="ECO:0000259" key="2">
    <source>
        <dbReference type="PROSITE" id="PS50879"/>
    </source>
</evidence>
<dbReference type="EC" id="3.1.26.4" evidence="4"/>
<evidence type="ECO:0000313" key="3">
    <source>
        <dbReference type="EMBL" id="ANM47277.1"/>
    </source>
</evidence>
<evidence type="ECO:0000313" key="4">
    <source>
        <dbReference type="EMBL" id="APD20185.1"/>
    </source>
</evidence>
<feature type="domain" description="RNase H type-1" evidence="2">
    <location>
        <begin position="1"/>
        <end position="150"/>
    </location>
</feature>
<sequence length="179" mass="20077">MIEIYTDGASSPQTTQAAGWAFAVSPIADGKQWNVFYGYLPPPSTNNIAELLGVINAMKLLWKFSGCGERNIPKATIISDSQYVINSVTKWRSKWEYEGMPPKNTELLLDLFNMYDKVCSICELELKWVKGHAGTIGNEIADQWSVRAKQDSTMVLENERFRVKKVVGSFNQFIGISEG</sequence>
<name>A0A1J0MGH9_9CAUD</name>
<dbReference type="InterPro" id="IPR036397">
    <property type="entry name" value="RNaseH_sf"/>
</dbReference>
<dbReference type="InterPro" id="IPR002156">
    <property type="entry name" value="RNaseH_domain"/>
</dbReference>
<dbReference type="InterPro" id="IPR050092">
    <property type="entry name" value="RNase_H"/>
</dbReference>
<proteinExistence type="inferred from homology"/>
<dbReference type="EMBL" id="KY073123">
    <property type="protein sequence ID" value="APD20185.1"/>
    <property type="molecule type" value="Genomic_DNA"/>
</dbReference>
<dbReference type="Gene3D" id="3.30.420.10">
    <property type="entry name" value="Ribonuclease H-like superfamily/Ribonuclease H"/>
    <property type="match status" value="1"/>
</dbReference>
<reference evidence="4 5" key="1">
    <citation type="submission" date="2016-11" db="EMBL/GenBank/DDBJ databases">
        <title>Complete genome of the first virulent bacteriophage infecting the opportunist pathogen Serratia rubidaea.</title>
        <authorList>
            <person name="Xing S."/>
            <person name="Ma T."/>
            <person name="Zhang X."/>
            <person name="Huang Y."/>
            <person name="Mi Z."/>
            <person name="Sun Q."/>
            <person name="An X."/>
            <person name="Fan H."/>
            <person name="Wu S."/>
            <person name="Lin W."/>
            <person name="Tong Y."/>
        </authorList>
    </citation>
    <scope>NUCLEOTIDE SEQUENCE [LARGE SCALE GENOMIC DNA]</scope>
</reference>
<dbReference type="PANTHER" id="PTHR10642:SF31">
    <property type="entry name" value="RIBONUCLEASE H1"/>
    <property type="match status" value="1"/>
</dbReference>
<evidence type="ECO:0000256" key="1">
    <source>
        <dbReference type="ARBA" id="ARBA00005300"/>
    </source>
</evidence>
<keyword evidence="4" id="KW-0378">Hydrolase</keyword>
<dbReference type="InterPro" id="IPR012337">
    <property type="entry name" value="RNaseH-like_sf"/>
</dbReference>
<dbReference type="Pfam" id="PF00075">
    <property type="entry name" value="RNase_H"/>
    <property type="match status" value="1"/>
</dbReference>
<dbReference type="Proteomes" id="UP000231470">
    <property type="component" value="Segment"/>
</dbReference>
<dbReference type="GO" id="GO:0043137">
    <property type="term" value="P:DNA replication, removal of RNA primer"/>
    <property type="evidence" value="ECO:0007669"/>
    <property type="project" value="TreeGrafter"/>
</dbReference>
<comment type="similarity">
    <text evidence="1">Belongs to the RNase H family.</text>
</comment>
<dbReference type="GO" id="GO:0004523">
    <property type="term" value="F:RNA-DNA hybrid ribonuclease activity"/>
    <property type="evidence" value="ECO:0007669"/>
    <property type="project" value="UniProtKB-EC"/>
</dbReference>
<dbReference type="GO" id="GO:0003676">
    <property type="term" value="F:nucleic acid binding"/>
    <property type="evidence" value="ECO:0007669"/>
    <property type="project" value="InterPro"/>
</dbReference>
<dbReference type="GeneID" id="40092559"/>
<evidence type="ECO:0000313" key="6">
    <source>
        <dbReference type="Proteomes" id="UP000231470"/>
    </source>
</evidence>
<dbReference type="EMBL" id="KX147096">
    <property type="protein sequence ID" value="ANM47277.1"/>
    <property type="molecule type" value="Genomic_DNA"/>
</dbReference>
<keyword evidence="6" id="KW-1185">Reference proteome</keyword>
<organism evidence="4 5">
    <name type="scientific">Serratia phage vB_Sru_IME250</name>
    <dbReference type="NCBI Taxonomy" id="1852640"/>
    <lineage>
        <taxon>Viruses</taxon>
        <taxon>Duplodnaviria</taxon>
        <taxon>Heunggongvirae</taxon>
        <taxon>Uroviricota</taxon>
        <taxon>Caudoviricetes</taxon>
        <taxon>Pantevenvirales</taxon>
        <taxon>Ackermannviridae</taxon>
        <taxon>Taipeivirus</taxon>
        <taxon>Taipeivirus IME250</taxon>
    </lineage>
</organism>